<dbReference type="EMBL" id="JACNYL010000007">
    <property type="protein sequence ID" value="MBD1423913.1"/>
    <property type="molecule type" value="Genomic_DNA"/>
</dbReference>
<protein>
    <submittedName>
        <fullName evidence="1">Uncharacterized protein</fullName>
    </submittedName>
</protein>
<keyword evidence="2" id="KW-1185">Reference proteome</keyword>
<organism evidence="1 2">
    <name type="scientific">Sphingobacterium chuzhouense</name>
    <dbReference type="NCBI Taxonomy" id="1742264"/>
    <lineage>
        <taxon>Bacteria</taxon>
        <taxon>Pseudomonadati</taxon>
        <taxon>Bacteroidota</taxon>
        <taxon>Sphingobacteriia</taxon>
        <taxon>Sphingobacteriales</taxon>
        <taxon>Sphingobacteriaceae</taxon>
        <taxon>Sphingobacterium</taxon>
    </lineage>
</organism>
<sequence length="197" mass="22489">MAFVGYQLNGQTIIRGLPVQPKRKPSRLAALNQQRMKAVSQFLKPIKRIINWGYRDMAPPGSRVGTFQQAQSYTFKNSLDYDSDNDNAPYVNPEKVLLFRGEEPAPEKPQVRREGKTLVFEWESFFTTPQDRIFVAAIYDGSHQYDLLLTGPDLSVKKYIWEPQRVVMAEGKILHVYVGTKNMLTDKLSDSVYLGAV</sequence>
<name>A0ABR7XY11_9SPHI</name>
<gene>
    <name evidence="1" type="ORF">H8B21_20320</name>
</gene>
<reference evidence="1 2" key="1">
    <citation type="submission" date="2020-08" db="EMBL/GenBank/DDBJ databases">
        <title>Sphingobacterium sp. DN00404 isolated from aquaculture water.</title>
        <authorList>
            <person name="Zhang M."/>
        </authorList>
    </citation>
    <scope>NUCLEOTIDE SEQUENCE [LARGE SCALE GENOMIC DNA]</scope>
    <source>
        <strain evidence="1 2">KCTC 42746</strain>
    </source>
</reference>
<proteinExistence type="predicted"/>
<accession>A0ABR7XY11</accession>
<dbReference type="Proteomes" id="UP000651112">
    <property type="component" value="Unassembled WGS sequence"/>
</dbReference>
<dbReference type="RefSeq" id="WP_190315688.1">
    <property type="nucleotide sequence ID" value="NZ_JACNYL010000007.1"/>
</dbReference>
<comment type="caution">
    <text evidence="1">The sequence shown here is derived from an EMBL/GenBank/DDBJ whole genome shotgun (WGS) entry which is preliminary data.</text>
</comment>
<evidence type="ECO:0000313" key="2">
    <source>
        <dbReference type="Proteomes" id="UP000651112"/>
    </source>
</evidence>
<evidence type="ECO:0000313" key="1">
    <source>
        <dbReference type="EMBL" id="MBD1423913.1"/>
    </source>
</evidence>